<feature type="non-terminal residue" evidence="1">
    <location>
        <position position="1"/>
    </location>
</feature>
<dbReference type="AlphaFoldDB" id="A0A0B7C373"/>
<accession>A0A0B7C373</accession>
<proteinExistence type="predicted"/>
<reference evidence="1" key="1">
    <citation type="submission" date="2014-12" db="EMBL/GenBank/DDBJ databases">
        <title>Insight into the proteome of Arion vulgaris.</title>
        <authorList>
            <person name="Aradska J."/>
            <person name="Bulat T."/>
            <person name="Smidak R."/>
            <person name="Sarate P."/>
            <person name="Gangsoo J."/>
            <person name="Sialana F."/>
            <person name="Bilban M."/>
            <person name="Lubec G."/>
        </authorList>
    </citation>
    <scope>NUCLEOTIDE SEQUENCE</scope>
    <source>
        <tissue evidence="1">Skin</tissue>
    </source>
</reference>
<gene>
    <name evidence="1" type="primary">ORF219870</name>
</gene>
<protein>
    <submittedName>
        <fullName evidence="1">Uncharacterized protein</fullName>
    </submittedName>
</protein>
<name>A0A0B7C373_9EUPU</name>
<dbReference type="EMBL" id="HACG01052009">
    <property type="protein sequence ID" value="CEK98880.1"/>
    <property type="molecule type" value="Transcribed_RNA"/>
</dbReference>
<evidence type="ECO:0000313" key="1">
    <source>
        <dbReference type="EMBL" id="CEK98880.1"/>
    </source>
</evidence>
<feature type="non-terminal residue" evidence="1">
    <location>
        <position position="66"/>
    </location>
</feature>
<sequence>DANEKTKVSSKIHEFMTKNGAIDPRGRTNSTEFWEVKTTFPFKHCFEKMMDELPRGVKVFGWLIIN</sequence>
<organism evidence="1">
    <name type="scientific">Arion vulgaris</name>
    <dbReference type="NCBI Taxonomy" id="1028688"/>
    <lineage>
        <taxon>Eukaryota</taxon>
        <taxon>Metazoa</taxon>
        <taxon>Spiralia</taxon>
        <taxon>Lophotrochozoa</taxon>
        <taxon>Mollusca</taxon>
        <taxon>Gastropoda</taxon>
        <taxon>Heterobranchia</taxon>
        <taxon>Euthyneura</taxon>
        <taxon>Panpulmonata</taxon>
        <taxon>Eupulmonata</taxon>
        <taxon>Stylommatophora</taxon>
        <taxon>Helicina</taxon>
        <taxon>Arionoidea</taxon>
        <taxon>Arionidae</taxon>
        <taxon>Arion</taxon>
    </lineage>
</organism>